<feature type="compositionally biased region" description="Basic and acidic residues" evidence="1">
    <location>
        <begin position="81"/>
        <end position="90"/>
    </location>
</feature>
<evidence type="ECO:0000256" key="1">
    <source>
        <dbReference type="SAM" id="MobiDB-lite"/>
    </source>
</evidence>
<feature type="transmembrane region" description="Helical" evidence="2">
    <location>
        <begin position="660"/>
        <end position="678"/>
    </location>
</feature>
<dbReference type="EMBL" id="MU853819">
    <property type="protein sequence ID" value="KAK3938961.1"/>
    <property type="molecule type" value="Genomic_DNA"/>
</dbReference>
<proteinExistence type="predicted"/>
<feature type="domain" description="DUF6594" evidence="3">
    <location>
        <begin position="370"/>
        <end position="679"/>
    </location>
</feature>
<feature type="compositionally biased region" description="Basic and acidic residues" evidence="1">
    <location>
        <begin position="201"/>
        <end position="212"/>
    </location>
</feature>
<evidence type="ECO:0000259" key="3">
    <source>
        <dbReference type="Pfam" id="PF20237"/>
    </source>
</evidence>
<evidence type="ECO:0000313" key="5">
    <source>
        <dbReference type="Proteomes" id="UP001303473"/>
    </source>
</evidence>
<feature type="region of interest" description="Disordered" evidence="1">
    <location>
        <begin position="31"/>
        <end position="361"/>
    </location>
</feature>
<gene>
    <name evidence="4" type="ORF">QBC46DRAFT_389014</name>
</gene>
<sequence>MSAQRFAPCLQDVADLAVEAVAFREAVDQEAEEEEEGVAFCHINSEGRFDMGESSKRVVDERRRPERHSERRHSEKPHKRSNSDDVERPKSSKRKSGTADKLILSRSKGASAVVRRISAAREPEVEADDSTGAVDSGVDEEDSRSPRTRAESVTISRPDASAQKSGDSPSPRGSGSTIAQIAPGRQGEDENTGATGSKQPQLEKADKRRKPDVLSFLDQDSPAVTEDRIKRTVVAACGEWSPQSASSSAGDDSNSQPSTVDTDATTPDHSINGDSVSTTAVKSSSVLGDDDPTDIKHATQTRVAHGRQQPVRSETNAEAQAHRYGTPQMARGSVKHPHIPPSELQPRLANPGQGHPKHLPRAEKLPMTGYELLAAKLSNSSHRQRRGGSSAGSSCSDSPEAGIKPIYRRFEALNHRMLLHLQDELSELEEQLHRLDTADTQNRRLQNCILPASRRAEFMAGGELQWHKTDILGKIGFKLTQYNHVLSSFTETQNLSRASMSDIEDYRTYLATHSPIAEIETRFLDPAEDLVCLAANRSPGSSYSDMPFSPFPPSDDALTPMPRKMSLGSERSSSPGLPREGIESVAVAQGEGIESVAVAQGEGIESVAVAQREARDGGAVDASLRSIASSADSHRLGQAAGLAAIAVVIPVLAFPVITDFVGRMAVVLVAGLAVAALRRKLAEAGFWIGSRQVLRASDLLTVVGVYGSVMVVVAALL</sequence>
<feature type="compositionally biased region" description="Polar residues" evidence="1">
    <location>
        <begin position="259"/>
        <end position="274"/>
    </location>
</feature>
<feature type="compositionally biased region" description="Basic and acidic residues" evidence="1">
    <location>
        <begin position="45"/>
        <end position="73"/>
    </location>
</feature>
<dbReference type="PANTHER" id="PTHR34502:SF6">
    <property type="entry name" value="DUF6594 DOMAIN-CONTAINING PROTEIN"/>
    <property type="match status" value="1"/>
</dbReference>
<feature type="compositionally biased region" description="Low complexity" evidence="1">
    <location>
        <begin position="387"/>
        <end position="398"/>
    </location>
</feature>
<feature type="compositionally biased region" description="Low complexity" evidence="1">
    <location>
        <begin position="275"/>
        <end position="286"/>
    </location>
</feature>
<comment type="caution">
    <text evidence="4">The sequence shown here is derived from an EMBL/GenBank/DDBJ whole genome shotgun (WGS) entry which is preliminary data.</text>
</comment>
<feature type="transmembrane region" description="Helical" evidence="2">
    <location>
        <begin position="699"/>
        <end position="716"/>
    </location>
</feature>
<keyword evidence="2" id="KW-0812">Transmembrane</keyword>
<feature type="region of interest" description="Disordered" evidence="1">
    <location>
        <begin position="539"/>
        <end position="579"/>
    </location>
</feature>
<feature type="region of interest" description="Disordered" evidence="1">
    <location>
        <begin position="379"/>
        <end position="400"/>
    </location>
</feature>
<keyword evidence="2" id="KW-1133">Transmembrane helix</keyword>
<feature type="compositionally biased region" description="Low complexity" evidence="1">
    <location>
        <begin position="241"/>
        <end position="258"/>
    </location>
</feature>
<accession>A0AAN6S3X9</accession>
<organism evidence="4 5">
    <name type="scientific">Diplogelasinospora grovesii</name>
    <dbReference type="NCBI Taxonomy" id="303347"/>
    <lineage>
        <taxon>Eukaryota</taxon>
        <taxon>Fungi</taxon>
        <taxon>Dikarya</taxon>
        <taxon>Ascomycota</taxon>
        <taxon>Pezizomycotina</taxon>
        <taxon>Sordariomycetes</taxon>
        <taxon>Sordariomycetidae</taxon>
        <taxon>Sordariales</taxon>
        <taxon>Diplogelasinosporaceae</taxon>
        <taxon>Diplogelasinospora</taxon>
    </lineage>
</organism>
<dbReference type="PANTHER" id="PTHR34502">
    <property type="entry name" value="DUF6594 DOMAIN-CONTAINING PROTEIN-RELATED"/>
    <property type="match status" value="1"/>
</dbReference>
<dbReference type="Proteomes" id="UP001303473">
    <property type="component" value="Unassembled WGS sequence"/>
</dbReference>
<dbReference type="Pfam" id="PF20237">
    <property type="entry name" value="DUF6594"/>
    <property type="match status" value="1"/>
</dbReference>
<keyword evidence="5" id="KW-1185">Reference proteome</keyword>
<name>A0AAN6S3X9_9PEZI</name>
<evidence type="ECO:0000313" key="4">
    <source>
        <dbReference type="EMBL" id="KAK3938961.1"/>
    </source>
</evidence>
<reference evidence="5" key="1">
    <citation type="journal article" date="2023" name="Mol. Phylogenet. Evol.">
        <title>Genome-scale phylogeny and comparative genomics of the fungal order Sordariales.</title>
        <authorList>
            <person name="Hensen N."/>
            <person name="Bonometti L."/>
            <person name="Westerberg I."/>
            <person name="Brannstrom I.O."/>
            <person name="Guillou S."/>
            <person name="Cros-Aarteil S."/>
            <person name="Calhoun S."/>
            <person name="Haridas S."/>
            <person name="Kuo A."/>
            <person name="Mondo S."/>
            <person name="Pangilinan J."/>
            <person name="Riley R."/>
            <person name="LaButti K."/>
            <person name="Andreopoulos B."/>
            <person name="Lipzen A."/>
            <person name="Chen C."/>
            <person name="Yan M."/>
            <person name="Daum C."/>
            <person name="Ng V."/>
            <person name="Clum A."/>
            <person name="Steindorff A."/>
            <person name="Ohm R.A."/>
            <person name="Martin F."/>
            <person name="Silar P."/>
            <person name="Natvig D.O."/>
            <person name="Lalanne C."/>
            <person name="Gautier V."/>
            <person name="Ament-Velasquez S.L."/>
            <person name="Kruys A."/>
            <person name="Hutchinson M.I."/>
            <person name="Powell A.J."/>
            <person name="Barry K."/>
            <person name="Miller A.N."/>
            <person name="Grigoriev I.V."/>
            <person name="Debuchy R."/>
            <person name="Gladieux P."/>
            <person name="Hiltunen Thoren M."/>
            <person name="Johannesson H."/>
        </authorList>
    </citation>
    <scope>NUCLEOTIDE SEQUENCE [LARGE SCALE GENOMIC DNA]</scope>
    <source>
        <strain evidence="5">CBS 340.73</strain>
    </source>
</reference>
<feature type="compositionally biased region" description="Low complexity" evidence="1">
    <location>
        <begin position="165"/>
        <end position="176"/>
    </location>
</feature>
<dbReference type="InterPro" id="IPR046529">
    <property type="entry name" value="DUF6594"/>
</dbReference>
<evidence type="ECO:0000256" key="2">
    <source>
        <dbReference type="SAM" id="Phobius"/>
    </source>
</evidence>
<protein>
    <recommendedName>
        <fullName evidence="3">DUF6594 domain-containing protein</fullName>
    </recommendedName>
</protein>
<keyword evidence="2" id="KW-0472">Membrane</keyword>
<dbReference type="AlphaFoldDB" id="A0AAN6S3X9"/>